<dbReference type="PANTHER" id="PTHR33121:SF70">
    <property type="entry name" value="SIGNALING PROTEIN YKOW"/>
    <property type="match status" value="1"/>
</dbReference>
<dbReference type="OrthoDB" id="6112138at2"/>
<name>A0A5P1R809_9GAMM</name>
<dbReference type="SUPFAM" id="SSF141868">
    <property type="entry name" value="EAL domain-like"/>
    <property type="match status" value="1"/>
</dbReference>
<evidence type="ECO:0000259" key="2">
    <source>
        <dbReference type="PROSITE" id="PS50887"/>
    </source>
</evidence>
<dbReference type="Gene3D" id="3.20.20.450">
    <property type="entry name" value="EAL domain"/>
    <property type="match status" value="1"/>
</dbReference>
<proteinExistence type="predicted"/>
<dbReference type="InterPro" id="IPR043128">
    <property type="entry name" value="Rev_trsase/Diguanyl_cyclase"/>
</dbReference>
<dbReference type="SUPFAM" id="SSF55073">
    <property type="entry name" value="Nucleotide cyclase"/>
    <property type="match status" value="1"/>
</dbReference>
<organism evidence="3 4">
    <name type="scientific">Neptunomonas concharum</name>
    <dbReference type="NCBI Taxonomy" id="1031538"/>
    <lineage>
        <taxon>Bacteria</taxon>
        <taxon>Pseudomonadati</taxon>
        <taxon>Pseudomonadota</taxon>
        <taxon>Gammaproteobacteria</taxon>
        <taxon>Oceanospirillales</taxon>
        <taxon>Oceanospirillaceae</taxon>
        <taxon>Neptunomonas</taxon>
    </lineage>
</organism>
<dbReference type="Pfam" id="PF00990">
    <property type="entry name" value="GGDEF"/>
    <property type="match status" value="1"/>
</dbReference>
<dbReference type="SMART" id="SM00267">
    <property type="entry name" value="GGDEF"/>
    <property type="match status" value="1"/>
</dbReference>
<dbReference type="GO" id="GO:0071111">
    <property type="term" value="F:cyclic-guanylate-specific phosphodiesterase activity"/>
    <property type="evidence" value="ECO:0007669"/>
    <property type="project" value="InterPro"/>
</dbReference>
<dbReference type="EMBL" id="CP043869">
    <property type="protein sequence ID" value="QEQ95422.1"/>
    <property type="molecule type" value="Genomic_DNA"/>
</dbReference>
<evidence type="ECO:0000313" key="4">
    <source>
        <dbReference type="Proteomes" id="UP000324760"/>
    </source>
</evidence>
<feature type="domain" description="GGDEF" evidence="2">
    <location>
        <begin position="132"/>
        <end position="264"/>
    </location>
</feature>
<dbReference type="Pfam" id="PF00563">
    <property type="entry name" value="EAL"/>
    <property type="match status" value="1"/>
</dbReference>
<feature type="domain" description="EAL" evidence="1">
    <location>
        <begin position="269"/>
        <end position="520"/>
    </location>
</feature>
<dbReference type="NCBIfam" id="TIGR00254">
    <property type="entry name" value="GGDEF"/>
    <property type="match status" value="1"/>
</dbReference>
<evidence type="ECO:0000313" key="3">
    <source>
        <dbReference type="EMBL" id="QEQ95422.1"/>
    </source>
</evidence>
<dbReference type="PROSITE" id="PS50883">
    <property type="entry name" value="EAL"/>
    <property type="match status" value="1"/>
</dbReference>
<dbReference type="KEGG" id="ncu:F0U83_01165"/>
<accession>A0A5P1R809</accession>
<keyword evidence="4" id="KW-1185">Reference proteome</keyword>
<reference evidence="3 4" key="1">
    <citation type="journal article" date="2019" name="Biochem. Eng. J.">
        <title>Metabolic engineering of the marine bacteria Neptunomonas concharum for the production of acetoin and meso-2,3-butanediol from acetate.</title>
        <authorList>
            <person name="Li W."/>
            <person name="Pu N."/>
            <person name="Liu C.-X."/>
            <person name="Yuan Q.-P."/>
            <person name="Li Z.-J."/>
        </authorList>
    </citation>
    <scope>NUCLEOTIDE SEQUENCE [LARGE SCALE GENOMIC DNA]</scope>
    <source>
        <strain evidence="3 4">JCM17730</strain>
    </source>
</reference>
<dbReference type="Proteomes" id="UP000324760">
    <property type="component" value="Chromosome"/>
</dbReference>
<dbReference type="InterPro" id="IPR029787">
    <property type="entry name" value="Nucleotide_cyclase"/>
</dbReference>
<gene>
    <name evidence="3" type="ORF">F0U83_01165</name>
</gene>
<protein>
    <submittedName>
        <fullName evidence="3">EAL domain-containing protein</fullName>
    </submittedName>
</protein>
<evidence type="ECO:0000259" key="1">
    <source>
        <dbReference type="PROSITE" id="PS50883"/>
    </source>
</evidence>
<dbReference type="InterPro" id="IPR000160">
    <property type="entry name" value="GGDEF_dom"/>
</dbReference>
<dbReference type="SMART" id="SM00052">
    <property type="entry name" value="EAL"/>
    <property type="match status" value="1"/>
</dbReference>
<sequence>MRNHLAWLDVKGHYVHATEEYIGLFGSDVCIKGTALADLHAVAVADVLTTLLNEAVTQGVAETSLRLFDEHTLYNARIIYPPMADHAVLAVERCAEQPHLYAQFLTGNATDQVPRFKSALNAYIRSAVKSGRQVGLLKIHIERFSWIQENLGETNHDILEEIAVRLLGTLREDDTLLRAGDDEFIVQLARIESEEAVLAVAHRLVEQLSYGVRYQRREVHLSASVGVALAPLQASDAAELLGAAEQALKAQLRSGISGVRLYDPIRQRKALHLKDLAELIKPDVQNLDMGFRPIYGVHSHRIEAAQLIPLVKGVPCVGEEEYLLTQILDGAAGWHTYLGLIFNQLEAPLQTLSQQKGFEGVIVRIPPDVLELPSFMEFMTTRLHLSELVRNLVLLEVDAIETRDHEGVLFDLEALGFRIVLNGLSDYLPPLQQLKELEPQLIKLDQGLVHDMSLDPKRRKLLEKVADMASDLEIPLAADGVMSAGQRLQLAQQGVDFMQGEYFGNLLSVELLYEQLIMENI</sequence>
<dbReference type="PANTHER" id="PTHR33121">
    <property type="entry name" value="CYCLIC DI-GMP PHOSPHODIESTERASE PDEF"/>
    <property type="match status" value="1"/>
</dbReference>
<dbReference type="Gene3D" id="3.30.70.270">
    <property type="match status" value="1"/>
</dbReference>
<dbReference type="InterPro" id="IPR050706">
    <property type="entry name" value="Cyclic-di-GMP_PDE-like"/>
</dbReference>
<dbReference type="PROSITE" id="PS50887">
    <property type="entry name" value="GGDEF"/>
    <property type="match status" value="1"/>
</dbReference>
<dbReference type="InterPro" id="IPR001633">
    <property type="entry name" value="EAL_dom"/>
</dbReference>
<dbReference type="InterPro" id="IPR035919">
    <property type="entry name" value="EAL_sf"/>
</dbReference>
<dbReference type="RefSeq" id="WP_138986126.1">
    <property type="nucleotide sequence ID" value="NZ_CP043869.1"/>
</dbReference>
<dbReference type="AlphaFoldDB" id="A0A5P1R809"/>
<dbReference type="CDD" id="cd01949">
    <property type="entry name" value="GGDEF"/>
    <property type="match status" value="1"/>
</dbReference>